<protein>
    <submittedName>
        <fullName evidence="2">Uncharacterized protein</fullName>
    </submittedName>
</protein>
<reference evidence="2 3" key="1">
    <citation type="submission" date="2024-07" db="EMBL/GenBank/DDBJ databases">
        <title>Section-level genome sequencing and comparative genomics of Aspergillus sections Usti and Cavernicolus.</title>
        <authorList>
            <consortium name="Lawrence Berkeley National Laboratory"/>
            <person name="Nybo J.L."/>
            <person name="Vesth T.C."/>
            <person name="Theobald S."/>
            <person name="Frisvad J.C."/>
            <person name="Larsen T.O."/>
            <person name="Kjaerboelling I."/>
            <person name="Rothschild-Mancinelli K."/>
            <person name="Lyhne E.K."/>
            <person name="Kogle M.E."/>
            <person name="Barry K."/>
            <person name="Clum A."/>
            <person name="Na H."/>
            <person name="Ledsgaard L."/>
            <person name="Lin J."/>
            <person name="Lipzen A."/>
            <person name="Kuo A."/>
            <person name="Riley R."/>
            <person name="Mondo S."/>
            <person name="Labutti K."/>
            <person name="Haridas S."/>
            <person name="Pangalinan J."/>
            <person name="Salamov A.A."/>
            <person name="Simmons B.A."/>
            <person name="Magnuson J.K."/>
            <person name="Chen J."/>
            <person name="Drula E."/>
            <person name="Henrissat B."/>
            <person name="Wiebenga A."/>
            <person name="Lubbers R.J."/>
            <person name="Gomes A.C."/>
            <person name="Makela M.R."/>
            <person name="Stajich J."/>
            <person name="Grigoriev I.V."/>
            <person name="Mortensen U.H."/>
            <person name="De Vries R.P."/>
            <person name="Baker S.E."/>
            <person name="Andersen M.R."/>
        </authorList>
    </citation>
    <scope>NUCLEOTIDE SEQUENCE [LARGE SCALE GENOMIC DNA]</scope>
    <source>
        <strain evidence="2 3">CBS 209.92</strain>
    </source>
</reference>
<accession>A0ABR4FKQ5</accession>
<keyword evidence="3" id="KW-1185">Reference proteome</keyword>
<evidence type="ECO:0000313" key="3">
    <source>
        <dbReference type="Proteomes" id="UP001610563"/>
    </source>
</evidence>
<organism evidence="2 3">
    <name type="scientific">Aspergillus keveii</name>
    <dbReference type="NCBI Taxonomy" id="714993"/>
    <lineage>
        <taxon>Eukaryota</taxon>
        <taxon>Fungi</taxon>
        <taxon>Dikarya</taxon>
        <taxon>Ascomycota</taxon>
        <taxon>Pezizomycotina</taxon>
        <taxon>Eurotiomycetes</taxon>
        <taxon>Eurotiomycetidae</taxon>
        <taxon>Eurotiales</taxon>
        <taxon>Aspergillaceae</taxon>
        <taxon>Aspergillus</taxon>
        <taxon>Aspergillus subgen. Nidulantes</taxon>
    </lineage>
</organism>
<proteinExistence type="predicted"/>
<gene>
    <name evidence="2" type="ORF">BJX66DRAFT_112111</name>
</gene>
<dbReference type="EMBL" id="JBFTWV010000209">
    <property type="protein sequence ID" value="KAL2783839.1"/>
    <property type="molecule type" value="Genomic_DNA"/>
</dbReference>
<dbReference type="Proteomes" id="UP001610563">
    <property type="component" value="Unassembled WGS sequence"/>
</dbReference>
<comment type="caution">
    <text evidence="2">The sequence shown here is derived from an EMBL/GenBank/DDBJ whole genome shotgun (WGS) entry which is preliminary data.</text>
</comment>
<sequence>MNAFAPRFFSPISHPSSCKSQNRMQDISREQVNRKPKRRRDPRLTDRIITMNAISPISTPPSDRLTARPLFQNPSATPTKHSGRATYTHPPCATEASTYPLYHTAIKLDRPLNLKLRPPKASTRGPGVVAIMEIVPVNDNPRALPHYPRTRPASLPTPAHAPVEPPQLPANYHPMNGVSHFA</sequence>
<feature type="region of interest" description="Disordered" evidence="1">
    <location>
        <begin position="1"/>
        <end position="45"/>
    </location>
</feature>
<feature type="compositionally biased region" description="Polar residues" evidence="1">
    <location>
        <begin position="13"/>
        <end position="25"/>
    </location>
</feature>
<name>A0ABR4FKQ5_9EURO</name>
<evidence type="ECO:0000313" key="2">
    <source>
        <dbReference type="EMBL" id="KAL2783839.1"/>
    </source>
</evidence>
<evidence type="ECO:0000256" key="1">
    <source>
        <dbReference type="SAM" id="MobiDB-lite"/>
    </source>
</evidence>